<name>A0A941GPL9_9CHRO</name>
<reference evidence="1" key="1">
    <citation type="submission" date="2021-02" db="EMBL/GenBank/DDBJ databases">
        <title>Metagenome analyses of Stigonema ocellatum DSM 106950, Chlorogloea purpurea SAG 13.99 and Gomphosphaeria aponina DSM 107014.</title>
        <authorList>
            <person name="Marter P."/>
            <person name="Huang S."/>
        </authorList>
    </citation>
    <scope>NUCLEOTIDE SEQUENCE</scope>
    <source>
        <strain evidence="1">JP213</strain>
    </source>
</reference>
<dbReference type="AlphaFoldDB" id="A0A941GPL9"/>
<dbReference type="Proteomes" id="UP000767446">
    <property type="component" value="Unassembled WGS sequence"/>
</dbReference>
<evidence type="ECO:0000313" key="2">
    <source>
        <dbReference type="Proteomes" id="UP000767446"/>
    </source>
</evidence>
<evidence type="ECO:0000313" key="1">
    <source>
        <dbReference type="EMBL" id="MBR8827240.1"/>
    </source>
</evidence>
<gene>
    <name evidence="1" type="ORF">DSM107014_04935</name>
</gene>
<dbReference type="EMBL" id="JADQBC010000024">
    <property type="protein sequence ID" value="MBR8827240.1"/>
    <property type="molecule type" value="Genomic_DNA"/>
</dbReference>
<protein>
    <submittedName>
        <fullName evidence="1">Uncharacterized protein</fullName>
    </submittedName>
</protein>
<proteinExistence type="predicted"/>
<sequence>MEIQNPTLSVGETVEIVILVPEEQSISLAERLAFLKLPITERRRILATQAEEMSAHYEQDSQWQELMAGDIIDY</sequence>
<accession>A0A941GPL9</accession>
<comment type="caution">
    <text evidence="1">The sequence shown here is derived from an EMBL/GenBank/DDBJ whole genome shotgun (WGS) entry which is preliminary data.</text>
</comment>
<organism evidence="1 2">
    <name type="scientific">Gomphosphaeria aponina SAG 52.96 = DSM 107014</name>
    <dbReference type="NCBI Taxonomy" id="1521640"/>
    <lineage>
        <taxon>Bacteria</taxon>
        <taxon>Bacillati</taxon>
        <taxon>Cyanobacteriota</taxon>
        <taxon>Cyanophyceae</taxon>
        <taxon>Oscillatoriophycideae</taxon>
        <taxon>Chroococcales</taxon>
        <taxon>Gomphosphaeriaceae</taxon>
        <taxon>Gomphosphaeria</taxon>
    </lineage>
</organism>